<evidence type="ECO:0000259" key="11">
    <source>
        <dbReference type="PROSITE" id="PS50936"/>
    </source>
</evidence>
<feature type="binding site" evidence="10">
    <location>
        <begin position="208"/>
        <end position="216"/>
    </location>
    <ligand>
        <name>GTP</name>
        <dbReference type="ChEBI" id="CHEBI:37565"/>
    </ligand>
</feature>
<dbReference type="GO" id="GO:0003924">
    <property type="term" value="F:GTPase activity"/>
    <property type="evidence" value="ECO:0007669"/>
    <property type="project" value="UniProtKB-UniRule"/>
</dbReference>
<dbReference type="InterPro" id="IPR004881">
    <property type="entry name" value="Ribosome_biogen_GTPase_RsgA"/>
</dbReference>
<reference evidence="14" key="1">
    <citation type="submission" date="2016-10" db="EMBL/GenBank/DDBJ databases">
        <authorList>
            <person name="Varghese N."/>
            <person name="Submissions S."/>
        </authorList>
    </citation>
    <scope>NUCLEOTIDE SEQUENCE [LARGE SCALE GENOMIC DNA]</scope>
    <source>
        <strain evidence="14">DSM 28453</strain>
    </source>
</reference>
<evidence type="ECO:0000256" key="2">
    <source>
        <dbReference type="ARBA" id="ARBA00022517"/>
    </source>
</evidence>
<dbReference type="Gene3D" id="3.40.50.300">
    <property type="entry name" value="P-loop containing nucleotide triphosphate hydrolases"/>
    <property type="match status" value="1"/>
</dbReference>
<keyword evidence="9 10" id="KW-0342">GTP-binding</keyword>
<dbReference type="STRING" id="1280847.SAMN04488036_103444"/>
<name>A0A1I4DWM2_9RHOB</name>
<keyword evidence="8 10" id="KW-0694">RNA-binding</keyword>
<feature type="binding site" evidence="10">
    <location>
        <position position="296"/>
    </location>
    <ligand>
        <name>Zn(2+)</name>
        <dbReference type="ChEBI" id="CHEBI:29105"/>
    </ligand>
</feature>
<dbReference type="InterPro" id="IPR027417">
    <property type="entry name" value="P-loop_NTPase"/>
</dbReference>
<organism evidence="13 14">
    <name type="scientific">Shimia haliotis</name>
    <dbReference type="NCBI Taxonomy" id="1280847"/>
    <lineage>
        <taxon>Bacteria</taxon>
        <taxon>Pseudomonadati</taxon>
        <taxon>Pseudomonadota</taxon>
        <taxon>Alphaproteobacteria</taxon>
        <taxon>Rhodobacterales</taxon>
        <taxon>Roseobacteraceae</taxon>
    </lineage>
</organism>
<dbReference type="PANTHER" id="PTHR32120:SF10">
    <property type="entry name" value="SMALL RIBOSOMAL SUBUNIT BIOGENESIS GTPASE RSGA"/>
    <property type="match status" value="1"/>
</dbReference>
<evidence type="ECO:0000313" key="14">
    <source>
        <dbReference type="Proteomes" id="UP000198851"/>
    </source>
</evidence>
<evidence type="ECO:0000256" key="3">
    <source>
        <dbReference type="ARBA" id="ARBA00022723"/>
    </source>
</evidence>
<dbReference type="GO" id="GO:0046872">
    <property type="term" value="F:metal ion binding"/>
    <property type="evidence" value="ECO:0007669"/>
    <property type="project" value="UniProtKB-KW"/>
</dbReference>
<evidence type="ECO:0000313" key="13">
    <source>
        <dbReference type="EMBL" id="SFK97080.1"/>
    </source>
</evidence>
<dbReference type="PANTHER" id="PTHR32120">
    <property type="entry name" value="SMALL RIBOSOMAL SUBUNIT BIOGENESIS GTPASE RSGA"/>
    <property type="match status" value="1"/>
</dbReference>
<evidence type="ECO:0000256" key="5">
    <source>
        <dbReference type="ARBA" id="ARBA00022741"/>
    </source>
</evidence>
<dbReference type="SUPFAM" id="SSF52540">
    <property type="entry name" value="P-loop containing nucleoside triphosphate hydrolases"/>
    <property type="match status" value="1"/>
</dbReference>
<accession>A0A1I4DWM2</accession>
<dbReference type="InterPro" id="IPR030378">
    <property type="entry name" value="G_CP_dom"/>
</dbReference>
<keyword evidence="1 10" id="KW-0963">Cytoplasm</keyword>
<dbReference type="GO" id="GO:0005525">
    <property type="term" value="F:GTP binding"/>
    <property type="evidence" value="ECO:0007669"/>
    <property type="project" value="UniProtKB-UniRule"/>
</dbReference>
<dbReference type="AlphaFoldDB" id="A0A1I4DWM2"/>
<feature type="binding site" evidence="10">
    <location>
        <begin position="156"/>
        <end position="159"/>
    </location>
    <ligand>
        <name>GTP</name>
        <dbReference type="ChEBI" id="CHEBI:37565"/>
    </ligand>
</feature>
<evidence type="ECO:0000256" key="7">
    <source>
        <dbReference type="ARBA" id="ARBA00022833"/>
    </source>
</evidence>
<comment type="cofactor">
    <cofactor evidence="10">
        <name>Zn(2+)</name>
        <dbReference type="ChEBI" id="CHEBI:29105"/>
    </cofactor>
    <text evidence="10">Binds 1 zinc ion per subunit.</text>
</comment>
<keyword evidence="5 10" id="KW-0547">Nucleotide-binding</keyword>
<dbReference type="Proteomes" id="UP000198851">
    <property type="component" value="Unassembled WGS sequence"/>
</dbReference>
<dbReference type="GO" id="GO:0019843">
    <property type="term" value="F:rRNA binding"/>
    <property type="evidence" value="ECO:0007669"/>
    <property type="project" value="UniProtKB-KW"/>
</dbReference>
<dbReference type="PROSITE" id="PS51721">
    <property type="entry name" value="G_CP"/>
    <property type="match status" value="1"/>
</dbReference>
<feature type="domain" description="EngC GTPase" evidence="11">
    <location>
        <begin position="117"/>
        <end position="264"/>
    </location>
</feature>
<comment type="subcellular location">
    <subcellularLocation>
        <location evidence="10">Cytoplasm</location>
    </subcellularLocation>
</comment>
<comment type="subunit">
    <text evidence="10">Monomer. Associates with 30S ribosomal subunit, binds 16S rRNA.</text>
</comment>
<dbReference type="RefSeq" id="WP_093323475.1">
    <property type="nucleotide sequence ID" value="NZ_FOSZ01000003.1"/>
</dbReference>
<dbReference type="InterPro" id="IPR010914">
    <property type="entry name" value="RsgA_GTPase_dom"/>
</dbReference>
<dbReference type="HAMAP" id="MF_01820">
    <property type="entry name" value="GTPase_RsgA"/>
    <property type="match status" value="1"/>
</dbReference>
<evidence type="ECO:0000256" key="4">
    <source>
        <dbReference type="ARBA" id="ARBA00022730"/>
    </source>
</evidence>
<proteinExistence type="inferred from homology"/>
<protein>
    <recommendedName>
        <fullName evidence="10">Small ribosomal subunit biogenesis GTPase RsgA</fullName>
        <ecNumber evidence="10">3.6.1.-</ecNumber>
    </recommendedName>
</protein>
<dbReference type="OrthoDB" id="9809485at2"/>
<feature type="binding site" evidence="10">
    <location>
        <position position="289"/>
    </location>
    <ligand>
        <name>Zn(2+)</name>
        <dbReference type="ChEBI" id="CHEBI:29105"/>
    </ligand>
</feature>
<feature type="binding site" evidence="10">
    <location>
        <position position="302"/>
    </location>
    <ligand>
        <name>Zn(2+)</name>
        <dbReference type="ChEBI" id="CHEBI:29105"/>
    </ligand>
</feature>
<dbReference type="GO" id="GO:0042274">
    <property type="term" value="P:ribosomal small subunit biogenesis"/>
    <property type="evidence" value="ECO:0007669"/>
    <property type="project" value="UniProtKB-UniRule"/>
</dbReference>
<dbReference type="NCBIfam" id="TIGR00157">
    <property type="entry name" value="ribosome small subunit-dependent GTPase A"/>
    <property type="match status" value="1"/>
</dbReference>
<keyword evidence="2 10" id="KW-0690">Ribosome biogenesis</keyword>
<evidence type="ECO:0000259" key="12">
    <source>
        <dbReference type="PROSITE" id="PS51721"/>
    </source>
</evidence>
<sequence length="363" mass="39684">MTRDYSQFLPAMGTPLTDKPKRSALDILGWQPFFATQVDVDTLTEKPPVRVTEVHKSGANVRGDGFDGLIPPGLEIAVGDWLLFDEALPTHSILLDRKSLFKRRAAGHAKHYQLIAANVDTVFVVTSCNQDFNVARLERFIALAFESEVAPVIVLTKADLCDDVERYVQEAQTISDRVPVIAIDAKAGDVAGALEDWCAPGQTIAFLGTSGVGKSTLVNAIFGSEQAATSGIREDDARGRHTTTARQLHFTEAGLGVLDTPGMRELQLADAEAGIADLFSDVVDLANQCKFNDCAHDTEPGCKVRAAIDAGTLDEARLERYRKLAAEDRHNTETLAERRARQKDFGKMIKTVTKVHKGRKGRR</sequence>
<keyword evidence="4 10" id="KW-0699">rRNA-binding</keyword>
<dbReference type="Gene3D" id="1.10.40.50">
    <property type="entry name" value="Probable gtpase engc, domain 3"/>
    <property type="match status" value="1"/>
</dbReference>
<dbReference type="EC" id="3.6.1.-" evidence="10"/>
<feature type="domain" description="CP-type G" evidence="12">
    <location>
        <begin position="111"/>
        <end position="266"/>
    </location>
</feature>
<dbReference type="EMBL" id="FOSZ01000003">
    <property type="protein sequence ID" value="SFK97080.1"/>
    <property type="molecule type" value="Genomic_DNA"/>
</dbReference>
<evidence type="ECO:0000256" key="6">
    <source>
        <dbReference type="ARBA" id="ARBA00022801"/>
    </source>
</evidence>
<dbReference type="GO" id="GO:0005737">
    <property type="term" value="C:cytoplasm"/>
    <property type="evidence" value="ECO:0007669"/>
    <property type="project" value="UniProtKB-SubCell"/>
</dbReference>
<keyword evidence="7 10" id="KW-0862">Zinc</keyword>
<evidence type="ECO:0000256" key="10">
    <source>
        <dbReference type="HAMAP-Rule" id="MF_01820"/>
    </source>
</evidence>
<dbReference type="PROSITE" id="PS50936">
    <property type="entry name" value="ENGC_GTPASE"/>
    <property type="match status" value="1"/>
</dbReference>
<feature type="binding site" evidence="10">
    <location>
        <position position="294"/>
    </location>
    <ligand>
        <name>Zn(2+)</name>
        <dbReference type="ChEBI" id="CHEBI:29105"/>
    </ligand>
</feature>
<evidence type="ECO:0000256" key="9">
    <source>
        <dbReference type="ARBA" id="ARBA00023134"/>
    </source>
</evidence>
<keyword evidence="6 10" id="KW-0378">Hydrolase</keyword>
<gene>
    <name evidence="10" type="primary">rsgA</name>
    <name evidence="13" type="ORF">SAMN04488036_103444</name>
</gene>
<comment type="function">
    <text evidence="10">One of several proteins that assist in the late maturation steps of the functional core of the 30S ribosomal subunit. Helps release RbfA from mature subunits. May play a role in the assembly of ribosomal proteins into the subunit. Circularly permuted GTPase that catalyzes slow GTP hydrolysis, GTPase activity is stimulated by the 30S ribosomal subunit.</text>
</comment>
<comment type="similarity">
    <text evidence="10">Belongs to the TRAFAC class YlqF/YawG GTPase family. RsgA subfamily.</text>
</comment>
<evidence type="ECO:0000256" key="1">
    <source>
        <dbReference type="ARBA" id="ARBA00022490"/>
    </source>
</evidence>
<dbReference type="CDD" id="cd01854">
    <property type="entry name" value="YjeQ_EngC"/>
    <property type="match status" value="1"/>
</dbReference>
<keyword evidence="3 10" id="KW-0479">Metal-binding</keyword>
<evidence type="ECO:0000256" key="8">
    <source>
        <dbReference type="ARBA" id="ARBA00022884"/>
    </source>
</evidence>
<keyword evidence="14" id="KW-1185">Reference proteome</keyword>
<dbReference type="Pfam" id="PF03193">
    <property type="entry name" value="RsgA_GTPase"/>
    <property type="match status" value="1"/>
</dbReference>